<evidence type="ECO:0000256" key="1">
    <source>
        <dbReference type="SAM" id="SignalP"/>
    </source>
</evidence>
<organism evidence="2 3">
    <name type="scientific">Phreatobacter aquaticus</name>
    <dbReference type="NCBI Taxonomy" id="2570229"/>
    <lineage>
        <taxon>Bacteria</taxon>
        <taxon>Pseudomonadati</taxon>
        <taxon>Pseudomonadota</taxon>
        <taxon>Alphaproteobacteria</taxon>
        <taxon>Hyphomicrobiales</taxon>
        <taxon>Phreatobacteraceae</taxon>
        <taxon>Phreatobacter</taxon>
    </lineage>
</organism>
<accession>A0A4D7QQR0</accession>
<dbReference type="Proteomes" id="UP000298588">
    <property type="component" value="Chromosome"/>
</dbReference>
<dbReference type="AlphaFoldDB" id="A0A4D7QQR0"/>
<protein>
    <submittedName>
        <fullName evidence="2">Uncharacterized protein</fullName>
    </submittedName>
</protein>
<evidence type="ECO:0000313" key="3">
    <source>
        <dbReference type="Proteomes" id="UP000298588"/>
    </source>
</evidence>
<reference evidence="2 3" key="1">
    <citation type="submission" date="2019-04" db="EMBL/GenBank/DDBJ databases">
        <title>Phreatobacter aquaticus sp. nov.</title>
        <authorList>
            <person name="Choi A."/>
            <person name="Baek K."/>
        </authorList>
    </citation>
    <scope>NUCLEOTIDE SEQUENCE [LARGE SCALE GENOMIC DNA]</scope>
    <source>
        <strain evidence="2 3">NMCR1094</strain>
    </source>
</reference>
<proteinExistence type="predicted"/>
<gene>
    <name evidence="2" type="ORF">E8L99_16475</name>
</gene>
<keyword evidence="1" id="KW-0732">Signal</keyword>
<dbReference type="RefSeq" id="WP_137100566.1">
    <property type="nucleotide sequence ID" value="NZ_CP039865.1"/>
</dbReference>
<sequence>MRLAIATLFVAISAIPAAAQISQASAEAAIDATTVLTLGAGCAMRFERRQAEVFTAFDRRPEVAAILRDHAQFMKESWDMANTQQKRELCDFARAKARSLDITLRR</sequence>
<name>A0A4D7QQR0_9HYPH</name>
<feature type="signal peptide" evidence="1">
    <location>
        <begin position="1"/>
        <end position="19"/>
    </location>
</feature>
<dbReference type="KEGG" id="paqt:E8L99_16475"/>
<dbReference type="EMBL" id="CP039865">
    <property type="protein sequence ID" value="QCK87237.1"/>
    <property type="molecule type" value="Genomic_DNA"/>
</dbReference>
<keyword evidence="3" id="KW-1185">Reference proteome</keyword>
<feature type="chain" id="PRO_5020194061" evidence="1">
    <location>
        <begin position="20"/>
        <end position="106"/>
    </location>
</feature>
<evidence type="ECO:0000313" key="2">
    <source>
        <dbReference type="EMBL" id="QCK87237.1"/>
    </source>
</evidence>